<accession>A0A4Y7JKM4</accession>
<organism evidence="1 2">
    <name type="scientific">Papaver somniferum</name>
    <name type="common">Opium poppy</name>
    <dbReference type="NCBI Taxonomy" id="3469"/>
    <lineage>
        <taxon>Eukaryota</taxon>
        <taxon>Viridiplantae</taxon>
        <taxon>Streptophyta</taxon>
        <taxon>Embryophyta</taxon>
        <taxon>Tracheophyta</taxon>
        <taxon>Spermatophyta</taxon>
        <taxon>Magnoliopsida</taxon>
        <taxon>Ranunculales</taxon>
        <taxon>Papaveraceae</taxon>
        <taxon>Papaveroideae</taxon>
        <taxon>Papaver</taxon>
    </lineage>
</organism>
<evidence type="ECO:0000313" key="1">
    <source>
        <dbReference type="EMBL" id="RZC60299.1"/>
    </source>
</evidence>
<dbReference type="AlphaFoldDB" id="A0A4Y7JKM4"/>
<dbReference type="Gramene" id="RZC60299">
    <property type="protein sequence ID" value="RZC60299"/>
    <property type="gene ID" value="C5167_022065"/>
</dbReference>
<gene>
    <name evidence="1" type="ORF">C5167_022065</name>
</gene>
<dbReference type="EMBL" id="CM010719">
    <property type="protein sequence ID" value="RZC60299.1"/>
    <property type="molecule type" value="Genomic_DNA"/>
</dbReference>
<evidence type="ECO:0000313" key="2">
    <source>
        <dbReference type="Proteomes" id="UP000316621"/>
    </source>
</evidence>
<sequence>MLSDKVLHMHYQIKLLICYKQQIPCAKPMHLLLAVCVTWGVVSNELDEILGRSIE</sequence>
<dbReference type="Proteomes" id="UP000316621">
    <property type="component" value="Chromosome 5"/>
</dbReference>
<proteinExistence type="predicted"/>
<keyword evidence="2" id="KW-1185">Reference proteome</keyword>
<protein>
    <submittedName>
        <fullName evidence="1">Uncharacterized protein</fullName>
    </submittedName>
</protein>
<reference evidence="1 2" key="1">
    <citation type="journal article" date="2018" name="Science">
        <title>The opium poppy genome and morphinan production.</title>
        <authorList>
            <person name="Guo L."/>
            <person name="Winzer T."/>
            <person name="Yang X."/>
            <person name="Li Y."/>
            <person name="Ning Z."/>
            <person name="He Z."/>
            <person name="Teodor R."/>
            <person name="Lu Y."/>
            <person name="Bowser T.A."/>
            <person name="Graham I.A."/>
            <person name="Ye K."/>
        </authorList>
    </citation>
    <scope>NUCLEOTIDE SEQUENCE [LARGE SCALE GENOMIC DNA]</scope>
    <source>
        <strain evidence="2">cv. HN1</strain>
        <tissue evidence="1">Leaves</tissue>
    </source>
</reference>
<name>A0A4Y7JKM4_PAPSO</name>